<protein>
    <submittedName>
        <fullName evidence="1">Uncharacterized protein</fullName>
    </submittedName>
</protein>
<evidence type="ECO:0000313" key="1">
    <source>
        <dbReference type="EMBL" id="JAD87764.1"/>
    </source>
</evidence>
<dbReference type="EMBL" id="GBRH01210131">
    <property type="protein sequence ID" value="JAD87764.1"/>
    <property type="molecule type" value="Transcribed_RNA"/>
</dbReference>
<name>A0A0A9DGR9_ARUDO</name>
<organism evidence="1">
    <name type="scientific">Arundo donax</name>
    <name type="common">Giant reed</name>
    <name type="synonym">Donax arundinaceus</name>
    <dbReference type="NCBI Taxonomy" id="35708"/>
    <lineage>
        <taxon>Eukaryota</taxon>
        <taxon>Viridiplantae</taxon>
        <taxon>Streptophyta</taxon>
        <taxon>Embryophyta</taxon>
        <taxon>Tracheophyta</taxon>
        <taxon>Spermatophyta</taxon>
        <taxon>Magnoliopsida</taxon>
        <taxon>Liliopsida</taxon>
        <taxon>Poales</taxon>
        <taxon>Poaceae</taxon>
        <taxon>PACMAD clade</taxon>
        <taxon>Arundinoideae</taxon>
        <taxon>Arundineae</taxon>
        <taxon>Arundo</taxon>
    </lineage>
</organism>
<dbReference type="AlphaFoldDB" id="A0A0A9DGR9"/>
<proteinExistence type="predicted"/>
<sequence>MLKHVAGSHCQQQLVDPRHRLLHLHKPAIIHESYAAPLLWLQQTPPRLDLVDVRLCCSPSQAFRLLYRRIQLDLIASPTQVQFRHRIPLSPRCGAHASNRFSCHGLQPKSTRKSWNPNSMFSKMRSRVLSPLPPQCEAKSNCRVQVRWHQIG</sequence>
<reference evidence="1" key="2">
    <citation type="journal article" date="2015" name="Data Brief">
        <title>Shoot transcriptome of the giant reed, Arundo donax.</title>
        <authorList>
            <person name="Barrero R.A."/>
            <person name="Guerrero F.D."/>
            <person name="Moolhuijzen P."/>
            <person name="Goolsby J.A."/>
            <person name="Tidwell J."/>
            <person name="Bellgard S.E."/>
            <person name="Bellgard M.I."/>
        </authorList>
    </citation>
    <scope>NUCLEOTIDE SEQUENCE</scope>
    <source>
        <tissue evidence="1">Shoot tissue taken approximately 20 cm above the soil surface</tissue>
    </source>
</reference>
<accession>A0A0A9DGR9</accession>
<reference evidence="1" key="1">
    <citation type="submission" date="2014-09" db="EMBL/GenBank/DDBJ databases">
        <authorList>
            <person name="Magalhaes I.L.F."/>
            <person name="Oliveira U."/>
            <person name="Santos F.R."/>
            <person name="Vidigal T.H.D.A."/>
            <person name="Brescovit A.D."/>
            <person name="Santos A.J."/>
        </authorList>
    </citation>
    <scope>NUCLEOTIDE SEQUENCE</scope>
    <source>
        <tissue evidence="1">Shoot tissue taken approximately 20 cm above the soil surface</tissue>
    </source>
</reference>